<protein>
    <submittedName>
        <fullName evidence="1">Uncharacterized protein</fullName>
    </submittedName>
</protein>
<evidence type="ECO:0000313" key="1">
    <source>
        <dbReference type="EMBL" id="KAI4303393.1"/>
    </source>
</evidence>
<evidence type="ECO:0000313" key="2">
    <source>
        <dbReference type="Proteomes" id="UP001057402"/>
    </source>
</evidence>
<reference evidence="2" key="1">
    <citation type="journal article" date="2023" name="Front. Plant Sci.">
        <title>Chromosomal-level genome assembly of Melastoma candidum provides insights into trichome evolution.</title>
        <authorList>
            <person name="Zhong Y."/>
            <person name="Wu W."/>
            <person name="Sun C."/>
            <person name="Zou P."/>
            <person name="Liu Y."/>
            <person name="Dai S."/>
            <person name="Zhou R."/>
        </authorList>
    </citation>
    <scope>NUCLEOTIDE SEQUENCE [LARGE SCALE GENOMIC DNA]</scope>
</reference>
<comment type="caution">
    <text evidence="1">The sequence shown here is derived from an EMBL/GenBank/DDBJ whole genome shotgun (WGS) entry which is preliminary data.</text>
</comment>
<sequence>MVPSMTGQLELLADKPTSQVSSDHVGGLRFLREWNKMLLLLASKIVATKLKLGAVSLLAPFLISRVSLRLEFGDGCFFFCFCFWYYIHG</sequence>
<accession>A0ACB9L1H6</accession>
<gene>
    <name evidence="1" type="ORF">MLD38_039032</name>
</gene>
<keyword evidence="2" id="KW-1185">Reference proteome</keyword>
<organism evidence="1 2">
    <name type="scientific">Melastoma candidum</name>
    <dbReference type="NCBI Taxonomy" id="119954"/>
    <lineage>
        <taxon>Eukaryota</taxon>
        <taxon>Viridiplantae</taxon>
        <taxon>Streptophyta</taxon>
        <taxon>Embryophyta</taxon>
        <taxon>Tracheophyta</taxon>
        <taxon>Spermatophyta</taxon>
        <taxon>Magnoliopsida</taxon>
        <taxon>eudicotyledons</taxon>
        <taxon>Gunneridae</taxon>
        <taxon>Pentapetalae</taxon>
        <taxon>rosids</taxon>
        <taxon>malvids</taxon>
        <taxon>Myrtales</taxon>
        <taxon>Melastomataceae</taxon>
        <taxon>Melastomatoideae</taxon>
        <taxon>Melastomateae</taxon>
        <taxon>Melastoma</taxon>
    </lineage>
</organism>
<proteinExistence type="predicted"/>
<dbReference type="EMBL" id="CM042891">
    <property type="protein sequence ID" value="KAI4303393.1"/>
    <property type="molecule type" value="Genomic_DNA"/>
</dbReference>
<dbReference type="Proteomes" id="UP001057402">
    <property type="component" value="Chromosome 12"/>
</dbReference>
<name>A0ACB9L1H6_9MYRT</name>